<accession>A0ABD0UVA8</accession>
<evidence type="ECO:0000313" key="2">
    <source>
        <dbReference type="Proteomes" id="UP001552299"/>
    </source>
</evidence>
<organism evidence="1 2">
    <name type="scientific">Dendrobium thyrsiflorum</name>
    <name type="common">Pinecone-like raceme dendrobium</name>
    <name type="synonym">Orchid</name>
    <dbReference type="NCBI Taxonomy" id="117978"/>
    <lineage>
        <taxon>Eukaryota</taxon>
        <taxon>Viridiplantae</taxon>
        <taxon>Streptophyta</taxon>
        <taxon>Embryophyta</taxon>
        <taxon>Tracheophyta</taxon>
        <taxon>Spermatophyta</taxon>
        <taxon>Magnoliopsida</taxon>
        <taxon>Liliopsida</taxon>
        <taxon>Asparagales</taxon>
        <taxon>Orchidaceae</taxon>
        <taxon>Epidendroideae</taxon>
        <taxon>Malaxideae</taxon>
        <taxon>Dendrobiinae</taxon>
        <taxon>Dendrobium</taxon>
    </lineage>
</organism>
<sequence>MGFLYKKIKARHNGNKINEIATSEGVFSSQQNISLAGVHYFQKLYNCRHPPCSTPPSYLLEISITNEKIKKFVFSYPSSSALGPAGCTFEFYKNSWDIIGSHICSAMKSYFISSYMPRQFRYLGLPIFIKRPIYAYFHPLL</sequence>
<proteinExistence type="predicted"/>
<dbReference type="EMBL" id="JANQDX010000011">
    <property type="protein sequence ID" value="KAL0916530.1"/>
    <property type="molecule type" value="Genomic_DNA"/>
</dbReference>
<dbReference type="AlphaFoldDB" id="A0ABD0UVA8"/>
<evidence type="ECO:0000313" key="1">
    <source>
        <dbReference type="EMBL" id="KAL0916530.1"/>
    </source>
</evidence>
<gene>
    <name evidence="1" type="ORF">M5K25_014051</name>
</gene>
<dbReference type="Proteomes" id="UP001552299">
    <property type="component" value="Unassembled WGS sequence"/>
</dbReference>
<keyword evidence="2" id="KW-1185">Reference proteome</keyword>
<comment type="caution">
    <text evidence="1">The sequence shown here is derived from an EMBL/GenBank/DDBJ whole genome shotgun (WGS) entry which is preliminary data.</text>
</comment>
<name>A0ABD0UVA8_DENTH</name>
<protein>
    <submittedName>
        <fullName evidence="1">Uncharacterized protein</fullName>
    </submittedName>
</protein>
<reference evidence="1 2" key="1">
    <citation type="journal article" date="2024" name="Plant Biotechnol. J.">
        <title>Dendrobium thyrsiflorum genome and its molecular insights into genes involved in important horticultural traits.</title>
        <authorList>
            <person name="Chen B."/>
            <person name="Wang J.Y."/>
            <person name="Zheng P.J."/>
            <person name="Li K.L."/>
            <person name="Liang Y.M."/>
            <person name="Chen X.F."/>
            <person name="Zhang C."/>
            <person name="Zhao X."/>
            <person name="He X."/>
            <person name="Zhang G.Q."/>
            <person name="Liu Z.J."/>
            <person name="Xu Q."/>
        </authorList>
    </citation>
    <scope>NUCLEOTIDE SEQUENCE [LARGE SCALE GENOMIC DNA]</scope>
    <source>
        <strain evidence="1">GZMU011</strain>
    </source>
</reference>